<dbReference type="OrthoDB" id="253187at2157"/>
<keyword evidence="4" id="KW-1185">Reference proteome</keyword>
<protein>
    <submittedName>
        <fullName evidence="3">Uncharacterized protein</fullName>
    </submittedName>
</protein>
<name>A0A6B0GM69_9EURY</name>
<keyword evidence="2" id="KW-1133">Transmembrane helix</keyword>
<organism evidence="3 4">
    <name type="scientific">Halomarina oriensis</name>
    <dbReference type="NCBI Taxonomy" id="671145"/>
    <lineage>
        <taxon>Archaea</taxon>
        <taxon>Methanobacteriati</taxon>
        <taxon>Methanobacteriota</taxon>
        <taxon>Stenosarchaea group</taxon>
        <taxon>Halobacteria</taxon>
        <taxon>Halobacteriales</taxon>
        <taxon>Natronomonadaceae</taxon>
        <taxon>Halomarina</taxon>
    </lineage>
</organism>
<dbReference type="RefSeq" id="WP_158205419.1">
    <property type="nucleotide sequence ID" value="NZ_WSZK01000026.1"/>
</dbReference>
<evidence type="ECO:0000256" key="1">
    <source>
        <dbReference type="SAM" id="MobiDB-lite"/>
    </source>
</evidence>
<feature type="transmembrane region" description="Helical" evidence="2">
    <location>
        <begin position="64"/>
        <end position="81"/>
    </location>
</feature>
<evidence type="ECO:0000313" key="3">
    <source>
        <dbReference type="EMBL" id="MWG35750.1"/>
    </source>
</evidence>
<evidence type="ECO:0000256" key="2">
    <source>
        <dbReference type="SAM" id="Phobius"/>
    </source>
</evidence>
<sequence length="147" mass="15564">MVSPSARYRATADDSRSDDRTEYRPGVCNIGRTEQRRRYRYAAVGALVTLGYLAALVVTDAPTGLVLGAFAPLALAVEFSIQARTQFCVRFALRGRYDFTGSGGDSGRVTASANRRADTVSAAKVTVFSLLVAGVATGALYVGGTML</sequence>
<accession>A0A6B0GM69</accession>
<dbReference type="AlphaFoldDB" id="A0A6B0GM69"/>
<keyword evidence="2" id="KW-0812">Transmembrane</keyword>
<feature type="region of interest" description="Disordered" evidence="1">
    <location>
        <begin position="1"/>
        <end position="24"/>
    </location>
</feature>
<gene>
    <name evidence="3" type="ORF">GQS65_14865</name>
</gene>
<reference evidence="3 4" key="1">
    <citation type="submission" date="2019-12" db="EMBL/GenBank/DDBJ databases">
        <title>Halocatena pleomorpha gen. nov. sp. nov., an extremely halophilic archaeon of family Halobacteriaceae isolated from saltpan soil.</title>
        <authorList>
            <person name="Pal Y."/>
            <person name="Verma A."/>
            <person name="Krishnamurthi S."/>
            <person name="Kumar P."/>
        </authorList>
    </citation>
    <scope>NUCLEOTIDE SEQUENCE [LARGE SCALE GENOMIC DNA]</scope>
    <source>
        <strain evidence="3 4">JCM 16495</strain>
    </source>
</reference>
<evidence type="ECO:0000313" key="4">
    <source>
        <dbReference type="Proteomes" id="UP000451471"/>
    </source>
</evidence>
<comment type="caution">
    <text evidence="3">The sequence shown here is derived from an EMBL/GenBank/DDBJ whole genome shotgun (WGS) entry which is preliminary data.</text>
</comment>
<feature type="compositionally biased region" description="Basic and acidic residues" evidence="1">
    <location>
        <begin position="10"/>
        <end position="23"/>
    </location>
</feature>
<keyword evidence="2" id="KW-0472">Membrane</keyword>
<dbReference type="EMBL" id="WSZK01000026">
    <property type="protein sequence ID" value="MWG35750.1"/>
    <property type="molecule type" value="Genomic_DNA"/>
</dbReference>
<feature type="transmembrane region" description="Helical" evidence="2">
    <location>
        <begin position="39"/>
        <end position="58"/>
    </location>
</feature>
<feature type="transmembrane region" description="Helical" evidence="2">
    <location>
        <begin position="125"/>
        <end position="144"/>
    </location>
</feature>
<dbReference type="Proteomes" id="UP000451471">
    <property type="component" value="Unassembled WGS sequence"/>
</dbReference>
<proteinExistence type="predicted"/>